<keyword evidence="2" id="KW-0489">Methyltransferase</keyword>
<keyword evidence="2" id="KW-0808">Transferase</keyword>
<reference evidence="2 3" key="1">
    <citation type="journal article" date="2018" name="Nat. Ecol. Evol.">
        <title>Pezizomycetes genomes reveal the molecular basis of ectomycorrhizal truffle lifestyle.</title>
        <authorList>
            <person name="Murat C."/>
            <person name="Payen T."/>
            <person name="Noel B."/>
            <person name="Kuo A."/>
            <person name="Morin E."/>
            <person name="Chen J."/>
            <person name="Kohler A."/>
            <person name="Krizsan K."/>
            <person name="Balestrini R."/>
            <person name="Da Silva C."/>
            <person name="Montanini B."/>
            <person name="Hainaut M."/>
            <person name="Levati E."/>
            <person name="Barry K.W."/>
            <person name="Belfiori B."/>
            <person name="Cichocki N."/>
            <person name="Clum A."/>
            <person name="Dockter R.B."/>
            <person name="Fauchery L."/>
            <person name="Guy J."/>
            <person name="Iotti M."/>
            <person name="Le Tacon F."/>
            <person name="Lindquist E.A."/>
            <person name="Lipzen A."/>
            <person name="Malagnac F."/>
            <person name="Mello A."/>
            <person name="Molinier V."/>
            <person name="Miyauchi S."/>
            <person name="Poulain J."/>
            <person name="Riccioni C."/>
            <person name="Rubini A."/>
            <person name="Sitrit Y."/>
            <person name="Splivallo R."/>
            <person name="Traeger S."/>
            <person name="Wang M."/>
            <person name="Zifcakova L."/>
            <person name="Wipf D."/>
            <person name="Zambonelli A."/>
            <person name="Paolocci F."/>
            <person name="Nowrousian M."/>
            <person name="Ottonello S."/>
            <person name="Baldrian P."/>
            <person name="Spatafora J.W."/>
            <person name="Henrissat B."/>
            <person name="Nagy L.G."/>
            <person name="Aury J.M."/>
            <person name="Wincker P."/>
            <person name="Grigoriev I.V."/>
            <person name="Bonfante P."/>
            <person name="Martin F.M."/>
        </authorList>
    </citation>
    <scope>NUCLEOTIDE SEQUENCE [LARGE SCALE GENOMIC DNA]</scope>
    <source>
        <strain evidence="2 3">RN42</strain>
    </source>
</reference>
<dbReference type="PANTHER" id="PTHR43591">
    <property type="entry name" value="METHYLTRANSFERASE"/>
    <property type="match status" value="1"/>
</dbReference>
<dbReference type="PANTHER" id="PTHR43591:SF10">
    <property type="entry name" value="ABC TRANSMEMBRANE TYPE-1 DOMAIN-CONTAINING PROTEIN-RELATED"/>
    <property type="match status" value="1"/>
</dbReference>
<evidence type="ECO:0000313" key="2">
    <source>
        <dbReference type="EMBL" id="RPA71232.1"/>
    </source>
</evidence>
<evidence type="ECO:0000256" key="1">
    <source>
        <dbReference type="SAM" id="MobiDB-lite"/>
    </source>
</evidence>
<dbReference type="SUPFAM" id="SSF53335">
    <property type="entry name" value="S-adenosyl-L-methionine-dependent methyltransferases"/>
    <property type="match status" value="1"/>
</dbReference>
<dbReference type="OrthoDB" id="2013972at2759"/>
<dbReference type="Pfam" id="PF13489">
    <property type="entry name" value="Methyltransf_23"/>
    <property type="match status" value="1"/>
</dbReference>
<name>A0A3N4H958_ASCIM</name>
<evidence type="ECO:0000313" key="3">
    <source>
        <dbReference type="Proteomes" id="UP000275078"/>
    </source>
</evidence>
<gene>
    <name evidence="2" type="ORF">BJ508DRAFT_382112</name>
</gene>
<dbReference type="CDD" id="cd02440">
    <property type="entry name" value="AdoMet_MTases"/>
    <property type="match status" value="1"/>
</dbReference>
<dbReference type="GO" id="GO:0008168">
    <property type="term" value="F:methyltransferase activity"/>
    <property type="evidence" value="ECO:0007669"/>
    <property type="project" value="UniProtKB-KW"/>
</dbReference>
<sequence>MNAPQTESPDTESLIHEADKTVSISSPSIVSSLNFEINRLQDDFQDSDQTPPGTQTHTTRDYKPSPLQARLDPYVYEEEEADSVTDTASVKDDGYSDSCSLYADSEQSVTESLDSSVMKYQYENGRRYHNYRAGRYMLPNDEWEQDRMDMLHHLFLMLTGERLFECPLTDNPQKVLDLGTGTGNWAIDFGDLFPSAEVWGSDLSPIQPDFVPPNVKFEIDDIEDDWLWPKDNFDLIHCRTLVGSIKDWRKLIRTSLEHIKPGGYMEIQECDVCNPLSPDGRVPLAWAHYNELLREASVLCGSRLDVTQELKGLMEEVGFVDVQEIVYPVPHGPWSRDKHMKEIGKWSLHVFNLGTEAFALAPFTRVLGMKVEEADAIIKAATDEIMDHQRNRFYINTHFIYGRKPDRAVAVESSSDSPHLQGEHGDSLLYDVSLEGSFPALYHPSG</sequence>
<accession>A0A3N4H958</accession>
<dbReference type="InterPro" id="IPR029063">
    <property type="entry name" value="SAM-dependent_MTases_sf"/>
</dbReference>
<dbReference type="AlphaFoldDB" id="A0A3N4H958"/>
<organism evidence="2 3">
    <name type="scientific">Ascobolus immersus RN42</name>
    <dbReference type="NCBI Taxonomy" id="1160509"/>
    <lineage>
        <taxon>Eukaryota</taxon>
        <taxon>Fungi</taxon>
        <taxon>Dikarya</taxon>
        <taxon>Ascomycota</taxon>
        <taxon>Pezizomycotina</taxon>
        <taxon>Pezizomycetes</taxon>
        <taxon>Pezizales</taxon>
        <taxon>Ascobolaceae</taxon>
        <taxon>Ascobolus</taxon>
    </lineage>
</organism>
<feature type="region of interest" description="Disordered" evidence="1">
    <location>
        <begin position="40"/>
        <end position="68"/>
    </location>
</feature>
<feature type="region of interest" description="Disordered" evidence="1">
    <location>
        <begin position="1"/>
        <end position="20"/>
    </location>
</feature>
<dbReference type="Proteomes" id="UP000275078">
    <property type="component" value="Unassembled WGS sequence"/>
</dbReference>
<proteinExistence type="predicted"/>
<dbReference type="Gene3D" id="3.40.50.150">
    <property type="entry name" value="Vaccinia Virus protein VP39"/>
    <property type="match status" value="1"/>
</dbReference>
<protein>
    <submittedName>
        <fullName evidence="2">S-adenosyl-L-methionine-dependent methyltransferase</fullName>
    </submittedName>
</protein>
<dbReference type="STRING" id="1160509.A0A3N4H958"/>
<keyword evidence="3" id="KW-1185">Reference proteome</keyword>
<dbReference type="EMBL" id="ML119956">
    <property type="protein sequence ID" value="RPA71232.1"/>
    <property type="molecule type" value="Genomic_DNA"/>
</dbReference>
<dbReference type="GO" id="GO:0032259">
    <property type="term" value="P:methylation"/>
    <property type="evidence" value="ECO:0007669"/>
    <property type="project" value="UniProtKB-KW"/>
</dbReference>
<feature type="compositionally biased region" description="Polar residues" evidence="1">
    <location>
        <begin position="47"/>
        <end position="57"/>
    </location>
</feature>